<dbReference type="PANTHER" id="PTHR30250:SF29">
    <property type="entry name" value="POLYSACCHARIDE BIOSYNTHESIS PROTEIN C-TERMINAL DOMAIN-CONTAINING PROTEIN"/>
    <property type="match status" value="1"/>
</dbReference>
<feature type="transmembrane region" description="Helical" evidence="6">
    <location>
        <begin position="405"/>
        <end position="424"/>
    </location>
</feature>
<dbReference type="PANTHER" id="PTHR30250">
    <property type="entry name" value="PST FAMILY PREDICTED COLANIC ACID TRANSPORTER"/>
    <property type="match status" value="1"/>
</dbReference>
<comment type="subcellular location">
    <subcellularLocation>
        <location evidence="1">Cell membrane</location>
        <topology evidence="1">Multi-pass membrane protein</topology>
    </subcellularLocation>
</comment>
<evidence type="ECO:0000256" key="5">
    <source>
        <dbReference type="ARBA" id="ARBA00023136"/>
    </source>
</evidence>
<keyword evidence="4 6" id="KW-1133">Transmembrane helix</keyword>
<dbReference type="InterPro" id="IPR050833">
    <property type="entry name" value="Poly_Biosynth_Transport"/>
</dbReference>
<feature type="transmembrane region" description="Helical" evidence="6">
    <location>
        <begin position="470"/>
        <end position="489"/>
    </location>
</feature>
<gene>
    <name evidence="7" type="ORF">ACFQ2I_22525</name>
</gene>
<feature type="transmembrane region" description="Helical" evidence="6">
    <location>
        <begin position="89"/>
        <end position="111"/>
    </location>
</feature>
<sequence length="557" mass="57701">MGRKRKRTGRHWWRNGVVLMAGAALVSKLIGVLQKVPLQNMAGDRVFGIYNAVYPFYQLMAVLATAGVPTAVSIIIAQRLRKGDVPDKVSLTLRAALWMLGITGLLAFAFMWGSVSNTAVWIGDKAVETSLRTLSVALLFMPVVAVLRGYWQGLGRMSISAGSQLMEQLVRVSVMLLVLILGLRASWDDGAIAGGVMLGSAAGAASVLIVYSLIRGRRSDRARLLVKAELRRERTPLGVMLREMREVAVLALPAALAAIVIPMASVVDAFTVPTMLQQAGIGDAAAMHQFGVYSRAQPLLQLVVMVAGAVGAALAPGLSAARTYGESRILHERLSLLIRLAWACGAAAALGLVLLAEPLNVMFYKDAQGTRAFAIVGFTALAGCVSAVIAPALQSLGAVRIPAALLLVAALLKGALNAVLVPSLGIEGAAFSGVVALSVAALLGAAALGRAAAAYAPPGDGVRRAGRGRAAAMALAVMAASVIVTERALGAALGDALPPRAAAAALALTGVAVGACAFAAAGLRCGMISAQELRALTGGEAWAARLRRWRLLPRAER</sequence>
<evidence type="ECO:0000256" key="3">
    <source>
        <dbReference type="ARBA" id="ARBA00022692"/>
    </source>
</evidence>
<keyword evidence="5 6" id="KW-0472">Membrane</keyword>
<feature type="transmembrane region" description="Helical" evidence="6">
    <location>
        <begin position="12"/>
        <end position="34"/>
    </location>
</feature>
<feature type="transmembrane region" description="Helical" evidence="6">
    <location>
        <begin position="501"/>
        <end position="523"/>
    </location>
</feature>
<dbReference type="RefSeq" id="WP_377568342.1">
    <property type="nucleotide sequence ID" value="NZ_JBHTJZ010000071.1"/>
</dbReference>
<name>A0ABW3HX65_9BACL</name>
<organism evidence="7 8">
    <name type="scientific">Paenibacillus chungangensis</name>
    <dbReference type="NCBI Taxonomy" id="696535"/>
    <lineage>
        <taxon>Bacteria</taxon>
        <taxon>Bacillati</taxon>
        <taxon>Bacillota</taxon>
        <taxon>Bacilli</taxon>
        <taxon>Bacillales</taxon>
        <taxon>Paenibacillaceae</taxon>
        <taxon>Paenibacillus</taxon>
    </lineage>
</organism>
<dbReference type="EMBL" id="JBHTJZ010000071">
    <property type="protein sequence ID" value="MFD0962121.1"/>
    <property type="molecule type" value="Genomic_DNA"/>
</dbReference>
<feature type="transmembrane region" description="Helical" evidence="6">
    <location>
        <begin position="372"/>
        <end position="393"/>
    </location>
</feature>
<feature type="transmembrane region" description="Helical" evidence="6">
    <location>
        <begin position="336"/>
        <end position="356"/>
    </location>
</feature>
<accession>A0ABW3HX65</accession>
<feature type="transmembrane region" description="Helical" evidence="6">
    <location>
        <begin position="169"/>
        <end position="187"/>
    </location>
</feature>
<feature type="transmembrane region" description="Helical" evidence="6">
    <location>
        <begin position="299"/>
        <end position="324"/>
    </location>
</feature>
<feature type="transmembrane region" description="Helical" evidence="6">
    <location>
        <begin position="247"/>
        <end position="267"/>
    </location>
</feature>
<feature type="transmembrane region" description="Helical" evidence="6">
    <location>
        <begin position="193"/>
        <end position="214"/>
    </location>
</feature>
<proteinExistence type="predicted"/>
<evidence type="ECO:0000313" key="7">
    <source>
        <dbReference type="EMBL" id="MFD0962121.1"/>
    </source>
</evidence>
<reference evidence="8" key="1">
    <citation type="journal article" date="2019" name="Int. J. Syst. Evol. Microbiol.">
        <title>The Global Catalogue of Microorganisms (GCM) 10K type strain sequencing project: providing services to taxonomists for standard genome sequencing and annotation.</title>
        <authorList>
            <consortium name="The Broad Institute Genomics Platform"/>
            <consortium name="The Broad Institute Genome Sequencing Center for Infectious Disease"/>
            <person name="Wu L."/>
            <person name="Ma J."/>
        </authorList>
    </citation>
    <scope>NUCLEOTIDE SEQUENCE [LARGE SCALE GENOMIC DNA]</scope>
    <source>
        <strain evidence="8">CCUG 59129</strain>
    </source>
</reference>
<keyword evidence="8" id="KW-1185">Reference proteome</keyword>
<evidence type="ECO:0000256" key="4">
    <source>
        <dbReference type="ARBA" id="ARBA00022989"/>
    </source>
</evidence>
<feature type="transmembrane region" description="Helical" evidence="6">
    <location>
        <begin position="430"/>
        <end position="449"/>
    </location>
</feature>
<dbReference type="Proteomes" id="UP001596989">
    <property type="component" value="Unassembled WGS sequence"/>
</dbReference>
<comment type="caution">
    <text evidence="7">The sequence shown here is derived from an EMBL/GenBank/DDBJ whole genome shotgun (WGS) entry which is preliminary data.</text>
</comment>
<feature type="transmembrane region" description="Helical" evidence="6">
    <location>
        <begin position="54"/>
        <end position="77"/>
    </location>
</feature>
<keyword evidence="3 6" id="KW-0812">Transmembrane</keyword>
<evidence type="ECO:0000313" key="8">
    <source>
        <dbReference type="Proteomes" id="UP001596989"/>
    </source>
</evidence>
<evidence type="ECO:0000256" key="2">
    <source>
        <dbReference type="ARBA" id="ARBA00022475"/>
    </source>
</evidence>
<feature type="transmembrane region" description="Helical" evidence="6">
    <location>
        <begin position="131"/>
        <end position="148"/>
    </location>
</feature>
<protein>
    <submittedName>
        <fullName evidence="7">Oligosaccharide flippase family protein</fullName>
    </submittedName>
</protein>
<evidence type="ECO:0000256" key="6">
    <source>
        <dbReference type="SAM" id="Phobius"/>
    </source>
</evidence>
<evidence type="ECO:0000256" key="1">
    <source>
        <dbReference type="ARBA" id="ARBA00004651"/>
    </source>
</evidence>
<dbReference type="Pfam" id="PF01943">
    <property type="entry name" value="Polysacc_synt"/>
    <property type="match status" value="1"/>
</dbReference>
<keyword evidence="2" id="KW-1003">Cell membrane</keyword>
<dbReference type="InterPro" id="IPR002797">
    <property type="entry name" value="Polysacc_synth"/>
</dbReference>